<evidence type="ECO:0000256" key="4">
    <source>
        <dbReference type="PROSITE-ProRule" id="PRU00335"/>
    </source>
</evidence>
<dbReference type="SUPFAM" id="SSF48498">
    <property type="entry name" value="Tetracyclin repressor-like, C-terminal domain"/>
    <property type="match status" value="1"/>
</dbReference>
<feature type="DNA-binding region" description="H-T-H motif" evidence="4">
    <location>
        <begin position="26"/>
        <end position="45"/>
    </location>
</feature>
<dbReference type="Proteomes" id="UP000078476">
    <property type="component" value="Unassembled WGS sequence"/>
</dbReference>
<evidence type="ECO:0000313" key="6">
    <source>
        <dbReference type="EMBL" id="OAI12742.1"/>
    </source>
</evidence>
<sequence length="191" mass="20648">MTRNLKEHILQTASELFYSQGIKSTGVDAIVKAAGTTKMSLYKYFPSKDDLVLAHLSKSRAAMLAQLQIEIEAQADTPKQKLLAIFDMFAKLVKSPDFRGCPFINAAAEFAVENNPVQQAAAEFYAEFRKLLADLAVLAGIANAEQLAGQLVLLIAGAIVDEQMHRHTGAMQNAQAAAKILIDNSQPVASS</sequence>
<evidence type="ECO:0000256" key="1">
    <source>
        <dbReference type="ARBA" id="ARBA00023015"/>
    </source>
</evidence>
<evidence type="ECO:0000313" key="7">
    <source>
        <dbReference type="Proteomes" id="UP000078476"/>
    </source>
</evidence>
<reference evidence="6 7" key="1">
    <citation type="submission" date="2016-03" db="EMBL/GenBank/DDBJ databases">
        <authorList>
            <person name="Ploux O."/>
        </authorList>
    </citation>
    <scope>NUCLEOTIDE SEQUENCE [LARGE SCALE GENOMIC DNA]</scope>
    <source>
        <strain evidence="6 7">R-45370</strain>
    </source>
</reference>
<dbReference type="AlphaFoldDB" id="A0A177N4C9"/>
<comment type="caution">
    <text evidence="6">The sequence shown here is derived from an EMBL/GenBank/DDBJ whole genome shotgun (WGS) entry which is preliminary data.</text>
</comment>
<proteinExistence type="predicted"/>
<dbReference type="RefSeq" id="WP_066985275.1">
    <property type="nucleotide sequence ID" value="NZ_LUUI01000127.1"/>
</dbReference>
<dbReference type="InterPro" id="IPR036271">
    <property type="entry name" value="Tet_transcr_reg_TetR-rel_C_sf"/>
</dbReference>
<dbReference type="PANTHER" id="PTHR47506">
    <property type="entry name" value="TRANSCRIPTIONAL REGULATORY PROTEIN"/>
    <property type="match status" value="1"/>
</dbReference>
<dbReference type="PRINTS" id="PR00455">
    <property type="entry name" value="HTHTETR"/>
</dbReference>
<name>A0A177N4C9_9GAMM</name>
<dbReference type="InterPro" id="IPR001647">
    <property type="entry name" value="HTH_TetR"/>
</dbReference>
<evidence type="ECO:0000259" key="5">
    <source>
        <dbReference type="PROSITE" id="PS50977"/>
    </source>
</evidence>
<dbReference type="GO" id="GO:0003677">
    <property type="term" value="F:DNA binding"/>
    <property type="evidence" value="ECO:0007669"/>
    <property type="project" value="UniProtKB-UniRule"/>
</dbReference>
<dbReference type="SUPFAM" id="SSF46689">
    <property type="entry name" value="Homeodomain-like"/>
    <property type="match status" value="1"/>
</dbReference>
<dbReference type="EMBL" id="LUUI01000127">
    <property type="protein sequence ID" value="OAI12742.1"/>
    <property type="molecule type" value="Genomic_DNA"/>
</dbReference>
<gene>
    <name evidence="6" type="ORF">A1359_13415</name>
</gene>
<dbReference type="InterPro" id="IPR011075">
    <property type="entry name" value="TetR_C"/>
</dbReference>
<protein>
    <submittedName>
        <fullName evidence="6">TetR family transcriptional regulator</fullName>
    </submittedName>
</protein>
<dbReference type="STRING" id="980561.A1359_13415"/>
<dbReference type="PANTHER" id="PTHR47506:SF3">
    <property type="entry name" value="HTH-TYPE TRANSCRIPTIONAL REGULATOR LMRA"/>
    <property type="match status" value="1"/>
</dbReference>
<feature type="domain" description="HTH tetR-type" evidence="5">
    <location>
        <begin position="3"/>
        <end position="63"/>
    </location>
</feature>
<dbReference type="Pfam" id="PF16925">
    <property type="entry name" value="TetR_C_13"/>
    <property type="match status" value="1"/>
</dbReference>
<keyword evidence="1" id="KW-0805">Transcription regulation</keyword>
<dbReference type="PROSITE" id="PS50977">
    <property type="entry name" value="HTH_TETR_2"/>
    <property type="match status" value="1"/>
</dbReference>
<dbReference type="Gene3D" id="1.10.357.10">
    <property type="entry name" value="Tetracycline Repressor, domain 2"/>
    <property type="match status" value="1"/>
</dbReference>
<evidence type="ECO:0000256" key="2">
    <source>
        <dbReference type="ARBA" id="ARBA00023125"/>
    </source>
</evidence>
<evidence type="ECO:0000256" key="3">
    <source>
        <dbReference type="ARBA" id="ARBA00023163"/>
    </source>
</evidence>
<accession>A0A177N4C9</accession>
<dbReference type="Pfam" id="PF00440">
    <property type="entry name" value="TetR_N"/>
    <property type="match status" value="1"/>
</dbReference>
<keyword evidence="2 4" id="KW-0238">DNA-binding</keyword>
<dbReference type="InterPro" id="IPR009057">
    <property type="entry name" value="Homeodomain-like_sf"/>
</dbReference>
<keyword evidence="7" id="KW-1185">Reference proteome</keyword>
<keyword evidence="3" id="KW-0804">Transcription</keyword>
<organism evidence="6 7">
    <name type="scientific">Methylomonas lenta</name>
    <dbReference type="NCBI Taxonomy" id="980561"/>
    <lineage>
        <taxon>Bacteria</taxon>
        <taxon>Pseudomonadati</taxon>
        <taxon>Pseudomonadota</taxon>
        <taxon>Gammaproteobacteria</taxon>
        <taxon>Methylococcales</taxon>
        <taxon>Methylococcaceae</taxon>
        <taxon>Methylomonas</taxon>
    </lineage>
</organism>
<dbReference type="OrthoDB" id="116240at2"/>